<evidence type="ECO:0000313" key="1">
    <source>
        <dbReference type="EMBL" id="OGZ32701.1"/>
    </source>
</evidence>
<dbReference type="AlphaFoldDB" id="A0A1G2F560"/>
<gene>
    <name evidence="1" type="ORF">A3H02_02950</name>
</gene>
<sequence>MPTLPAGVMTKLVAVEEPTTNWLVSPATGLTASFAQGEVVPMPRLVPSKIKLVLEARASAAVV</sequence>
<organism evidence="1 2">
    <name type="scientific">Candidatus Niyogibacteria bacterium RIFCSPLOWO2_12_FULL_41_13</name>
    <dbReference type="NCBI Taxonomy" id="1801726"/>
    <lineage>
        <taxon>Bacteria</taxon>
        <taxon>Candidatus Niyogiibacteriota</taxon>
    </lineage>
</organism>
<proteinExistence type="predicted"/>
<comment type="caution">
    <text evidence="1">The sequence shown here is derived from an EMBL/GenBank/DDBJ whole genome shotgun (WGS) entry which is preliminary data.</text>
</comment>
<accession>A0A1G2F560</accession>
<evidence type="ECO:0000313" key="2">
    <source>
        <dbReference type="Proteomes" id="UP000176787"/>
    </source>
</evidence>
<dbReference type="Proteomes" id="UP000176787">
    <property type="component" value="Unassembled WGS sequence"/>
</dbReference>
<dbReference type="EMBL" id="MHMS01000003">
    <property type="protein sequence ID" value="OGZ32701.1"/>
    <property type="molecule type" value="Genomic_DNA"/>
</dbReference>
<name>A0A1G2F560_9BACT</name>
<reference evidence="1 2" key="1">
    <citation type="journal article" date="2016" name="Nat. Commun.">
        <title>Thousands of microbial genomes shed light on interconnected biogeochemical processes in an aquifer system.</title>
        <authorList>
            <person name="Anantharaman K."/>
            <person name="Brown C.T."/>
            <person name="Hug L.A."/>
            <person name="Sharon I."/>
            <person name="Castelle C.J."/>
            <person name="Probst A.J."/>
            <person name="Thomas B.C."/>
            <person name="Singh A."/>
            <person name="Wilkins M.J."/>
            <person name="Karaoz U."/>
            <person name="Brodie E.L."/>
            <person name="Williams K.H."/>
            <person name="Hubbard S.S."/>
            <person name="Banfield J.F."/>
        </authorList>
    </citation>
    <scope>NUCLEOTIDE SEQUENCE [LARGE SCALE GENOMIC DNA]</scope>
</reference>
<protein>
    <submittedName>
        <fullName evidence="1">Uncharacterized protein</fullName>
    </submittedName>
</protein>